<organism evidence="1 2">
    <name type="scientific">Limosilactobacillus reuteri</name>
    <name type="common">Lactobacillus reuteri</name>
    <dbReference type="NCBI Taxonomy" id="1598"/>
    <lineage>
        <taxon>Bacteria</taxon>
        <taxon>Bacillati</taxon>
        <taxon>Bacillota</taxon>
        <taxon>Bacilli</taxon>
        <taxon>Lactobacillales</taxon>
        <taxon>Lactobacillaceae</taxon>
        <taxon>Limosilactobacillus</taxon>
    </lineage>
</organism>
<sequence length="62" mass="7101">MAKKNKRSSHITIDGEDYEMINVVSDNDELVASITSKNIIEKSGFEVRLIKDSTKIRFKEID</sequence>
<proteinExistence type="predicted"/>
<dbReference type="RefSeq" id="WP_035168773.1">
    <property type="nucleotide sequence ID" value="NZ_JAJGTR010000097.1"/>
</dbReference>
<dbReference type="AlphaFoldDB" id="A0A073JM88"/>
<evidence type="ECO:0000313" key="2">
    <source>
        <dbReference type="Proteomes" id="UP000027731"/>
    </source>
</evidence>
<comment type="caution">
    <text evidence="1">The sequence shown here is derived from an EMBL/GenBank/DDBJ whole genome shotgun (WGS) entry which is preliminary data.</text>
</comment>
<gene>
    <name evidence="1" type="ORF">LR3_06765</name>
</gene>
<dbReference type="EMBL" id="JOSX01000013">
    <property type="protein sequence ID" value="KEK15478.1"/>
    <property type="molecule type" value="Genomic_DNA"/>
</dbReference>
<protein>
    <submittedName>
        <fullName evidence="1">Uncharacterized protein</fullName>
    </submittedName>
</protein>
<accession>A0A073JM88</accession>
<reference evidence="1 2" key="1">
    <citation type="submission" date="2014-06" db="EMBL/GenBank/DDBJ databases">
        <title>Genetic determinant of reutericyclin biosynthesis of Lactobacillus reuteri.</title>
        <authorList>
            <person name="Lin X."/>
            <person name="Duar R."/>
            <person name="Walter J."/>
            <person name="Gaenzle M."/>
        </authorList>
    </citation>
    <scope>NUCLEOTIDE SEQUENCE [LARGE SCALE GENOMIC DNA]</scope>
    <source>
        <strain evidence="1 2">LTH2584</strain>
    </source>
</reference>
<name>A0A073JM88_LIMRT</name>
<evidence type="ECO:0000313" key="1">
    <source>
        <dbReference type="EMBL" id="KEK15478.1"/>
    </source>
</evidence>
<dbReference type="PATRIC" id="fig|1598.90.peg.782"/>
<dbReference type="Proteomes" id="UP000027731">
    <property type="component" value="Unassembled WGS sequence"/>
</dbReference>